<dbReference type="Proteomes" id="UP000268016">
    <property type="component" value="Unassembled WGS sequence"/>
</dbReference>
<dbReference type="PANTHER" id="PTHR31435:SF10">
    <property type="entry name" value="BSR4717 PROTEIN"/>
    <property type="match status" value="1"/>
</dbReference>
<dbReference type="OrthoDB" id="9800945at2"/>
<evidence type="ECO:0000313" key="2">
    <source>
        <dbReference type="EMBL" id="ROT98980.1"/>
    </source>
</evidence>
<name>A0A3N2QUZ0_9RHOB</name>
<dbReference type="CDD" id="cd04301">
    <property type="entry name" value="NAT_SF"/>
    <property type="match status" value="1"/>
</dbReference>
<accession>A0A3N2QUZ0</accession>
<dbReference type="Gene3D" id="3.40.630.30">
    <property type="match status" value="1"/>
</dbReference>
<dbReference type="InterPro" id="IPR016181">
    <property type="entry name" value="Acyl_CoA_acyltransferase"/>
</dbReference>
<dbReference type="GO" id="GO:0016740">
    <property type="term" value="F:transferase activity"/>
    <property type="evidence" value="ECO:0007669"/>
    <property type="project" value="UniProtKB-KW"/>
</dbReference>
<keyword evidence="3" id="KW-1185">Reference proteome</keyword>
<dbReference type="PROSITE" id="PS51729">
    <property type="entry name" value="GNAT_YJDJ"/>
    <property type="match status" value="1"/>
</dbReference>
<evidence type="ECO:0000259" key="1">
    <source>
        <dbReference type="PROSITE" id="PS51729"/>
    </source>
</evidence>
<dbReference type="Pfam" id="PF14542">
    <property type="entry name" value="Acetyltransf_CG"/>
    <property type="match status" value="1"/>
</dbReference>
<dbReference type="RefSeq" id="WP_123643160.1">
    <property type="nucleotide sequence ID" value="NZ_ML119088.1"/>
</dbReference>
<sequence>MTAPDTGPAVRKEIDGSRGRYVIETEEGTAELTVSILSPTLVIADHTSVPRALEGRGYARALLEHLLEDARRDGFRIVPLCPFVNAQRARHPEWEPLFST</sequence>
<comment type="caution">
    <text evidence="2">The sequence shown here is derived from an EMBL/GenBank/DDBJ whole genome shotgun (WGS) entry which is preliminary data.</text>
</comment>
<proteinExistence type="predicted"/>
<feature type="domain" description="N-acetyltransferase" evidence="1">
    <location>
        <begin position="13"/>
        <end position="99"/>
    </location>
</feature>
<organism evidence="2 3">
    <name type="scientific">Histidinibacterium lentulum</name>
    <dbReference type="NCBI Taxonomy" id="2480588"/>
    <lineage>
        <taxon>Bacteria</taxon>
        <taxon>Pseudomonadati</taxon>
        <taxon>Pseudomonadota</taxon>
        <taxon>Alphaproteobacteria</taxon>
        <taxon>Rhodobacterales</taxon>
        <taxon>Paracoccaceae</taxon>
        <taxon>Histidinibacterium</taxon>
    </lineage>
</organism>
<gene>
    <name evidence="2" type="ORF">EAT49_15240</name>
</gene>
<dbReference type="EMBL" id="RDRB01000008">
    <property type="protein sequence ID" value="ROT98980.1"/>
    <property type="molecule type" value="Genomic_DNA"/>
</dbReference>
<dbReference type="InterPro" id="IPR031165">
    <property type="entry name" value="GNAT_YJDJ"/>
</dbReference>
<keyword evidence="2" id="KW-0808">Transferase</keyword>
<dbReference type="SUPFAM" id="SSF55729">
    <property type="entry name" value="Acyl-CoA N-acyltransferases (Nat)"/>
    <property type="match status" value="1"/>
</dbReference>
<dbReference type="AlphaFoldDB" id="A0A3N2QUZ0"/>
<dbReference type="PANTHER" id="PTHR31435">
    <property type="entry name" value="PROTEIN NATD1"/>
    <property type="match status" value="1"/>
</dbReference>
<dbReference type="InterPro" id="IPR045057">
    <property type="entry name" value="Gcn5-rel_NAT"/>
</dbReference>
<evidence type="ECO:0000313" key="3">
    <source>
        <dbReference type="Proteomes" id="UP000268016"/>
    </source>
</evidence>
<reference evidence="2 3" key="1">
    <citation type="submission" date="2018-10" db="EMBL/GenBank/DDBJ databases">
        <title>Histidinibacterium lentulum gen. nov., sp. nov., a marine bacterium from the culture broth of Picochlorum sp. 122.</title>
        <authorList>
            <person name="Wang G."/>
        </authorList>
    </citation>
    <scope>NUCLEOTIDE SEQUENCE [LARGE SCALE GENOMIC DNA]</scope>
    <source>
        <strain evidence="2 3">B17</strain>
    </source>
</reference>
<protein>
    <submittedName>
        <fullName evidence="2">N-acetyltransferase</fullName>
    </submittedName>
</protein>